<dbReference type="InterPro" id="IPR038255">
    <property type="entry name" value="PBS_linker_sf"/>
</dbReference>
<reference evidence="4 5" key="2">
    <citation type="submission" date="2020-04" db="EMBL/GenBank/DDBJ databases">
        <authorList>
            <person name="Fomenkov A."/>
            <person name="Anton B.P."/>
            <person name="Roberts R.J."/>
        </authorList>
    </citation>
    <scope>NUCLEOTIDE SEQUENCE [LARGE SCALE GENOMIC DNA]</scope>
    <source>
        <strain evidence="4 5">CCAP 1403/13f</strain>
    </source>
</reference>
<evidence type="ECO:0000256" key="2">
    <source>
        <dbReference type="ARBA" id="ARBA00022525"/>
    </source>
</evidence>
<dbReference type="GO" id="GO:0005576">
    <property type="term" value="C:extracellular region"/>
    <property type="evidence" value="ECO:0007669"/>
    <property type="project" value="UniProtKB-SubCell"/>
</dbReference>
<dbReference type="PANTHER" id="PTHR38340:SF1">
    <property type="entry name" value="S-LAYER PROTEIN"/>
    <property type="match status" value="1"/>
</dbReference>
<evidence type="ECO:0000259" key="3">
    <source>
        <dbReference type="Pfam" id="PF13946"/>
    </source>
</evidence>
<dbReference type="InterPro" id="IPR001343">
    <property type="entry name" value="Hemolysn_Ca-bd"/>
</dbReference>
<dbReference type="Pfam" id="PF00353">
    <property type="entry name" value="HemolysinCabind"/>
    <property type="match status" value="4"/>
</dbReference>
<dbReference type="GO" id="GO:0005509">
    <property type="term" value="F:calcium ion binding"/>
    <property type="evidence" value="ECO:0007669"/>
    <property type="project" value="InterPro"/>
</dbReference>
<accession>A0A6H2C4U8</accession>
<dbReference type="Proteomes" id="UP000502433">
    <property type="component" value="Chromosome"/>
</dbReference>
<dbReference type="InterPro" id="IPR011049">
    <property type="entry name" value="Serralysin-like_metalloprot_C"/>
</dbReference>
<dbReference type="Pfam" id="PF13946">
    <property type="entry name" value="DUF4214"/>
    <property type="match status" value="2"/>
</dbReference>
<evidence type="ECO:0000313" key="4">
    <source>
        <dbReference type="EMBL" id="QJB45979.1"/>
    </source>
</evidence>
<feature type="domain" description="DUF4214" evidence="3">
    <location>
        <begin position="169"/>
        <end position="228"/>
    </location>
</feature>
<dbReference type="PRINTS" id="PR00313">
    <property type="entry name" value="CABNDNGRPT"/>
</dbReference>
<dbReference type="InterPro" id="IPR018511">
    <property type="entry name" value="Hemolysin-typ_Ca-bd_CS"/>
</dbReference>
<evidence type="ECO:0000313" key="5">
    <source>
        <dbReference type="Proteomes" id="UP000502433"/>
    </source>
</evidence>
<feature type="domain" description="DUF4214" evidence="3">
    <location>
        <begin position="44"/>
        <end position="109"/>
    </location>
</feature>
<dbReference type="SUPFAM" id="SSF51120">
    <property type="entry name" value="beta-Roll"/>
    <property type="match status" value="4"/>
</dbReference>
<sequence length="1366" mass="140118">MTVASINSVQGLFITLLKSPADTKNLADLTSQLNKGVAITKIATDLIDSAAGKQLFGTLSNADLIDYIYSNAFGRVPDSAGKTYWTGKLGTTPDSAKKASVVADIINSADSADKQVFNSRVDTAKNTTHQLSVQELYITFLGRAAETSGRDYWVGRLNNGASIADVTKDIIASKEAQDKYTGLVNSQFIELVYSNAFGRSTDKEGLDYWVGKLNSSTRAAVALEILSAASDADRKTLNNKVDVAQGITDNFQTQFALTKETDNLTGTNGKDLFTGDNGNDFFATVQPGDRIDGGAGIDTLKYSYSKGILPTLLNVEKVELINLLSPVIDFSPAAGSGLEEVTLKFDPLFGRTVTGLRDIKLGIDNVTNDNSITGNFGNGTTASVSLTDSTLDTLTIQGDKVATIDLDLGSEFTDGVNRIATLNIPTLSSTATGRTLNITGDAGLAGTDINNPNSSTTVALNLNTSNPDAVTTVNAKSNIGGVKLFFTDQGKVNFTGGKGNDSVGFAFAQFDDKSIVDGGDGKDTVRFTGANIDATTAVAVTAINGVKNVEVLGFETPTVTVDATKITAVKEYDFVANTVNLSGAATGTTGNKFTLNNRFNANAVTLNLIGKGQSADLTLKGKVQTLNLNSNAGTDTGTEKNEITNLTTDFAGLAGPPAIPALTVNVTGNKELKIASPVLPSNAVQGVTISAGAFTAKLEATGTDQDDTFIGGTVDNIFNGRSGTNTFNAGPGKNNFTGGKDKDTFNFTFADFNADDKVDGGDGIDTVRFTGANIDISAAAAVAAINAFKGVDVLGFGTPTVTTVTVDATKITAVKEYDFVADTVNLSGAATGNKFTLNKTADNDVNLNLTGKGQSADLTLKGNVQGSVQTLILSSNKGTDTGTEKNEITNLTTDFAGLAGLPNGLPNVAALTVNVTGDKELKIASPILPSNAVQGVTINANAFAAKLEATGTDLDDTFTGGTVDNIFNGRSGNNTFNAGAGKNNFTGGKDKDTFIFAFANFDADDKVDGGDGIDTLQFTGAVTVTTTAQAKIINDAAKLIEVLSLNTGTVDVASITAAKEYEIGRGAAANVTVIGATESNKFTVLTTGSTLNLSGVAQKVDLTLKGAAVTNLTLQSSKGNTDPVPFNTVTQLKADGNLNLTIQTAGNNLDRDLVLAAPTITEGSVFNLNATAFTAKLTATGGAGNDILIGGTVNDSLTGGAGNDSLTGGIGNDSLTGGAGNDSLTGSADSDTLTGGAGDDIFRYAALTDSNAGTLTGAITFDTITDFNKGQDKISVVGLGFNAATALVDAQVAVNATNATEINAAVLTAAAGAIGVSKLGTFVLGGSTYILGNDAAAAITGNDLLVKLTGDFSGTSILATTDFIYA</sequence>
<dbReference type="InterPro" id="IPR050557">
    <property type="entry name" value="RTX_toxin/Mannuronan_C5-epim"/>
</dbReference>
<dbReference type="EMBL" id="CP051206">
    <property type="protein sequence ID" value="QJB45979.1"/>
    <property type="molecule type" value="Genomic_DNA"/>
</dbReference>
<evidence type="ECO:0000256" key="1">
    <source>
        <dbReference type="ARBA" id="ARBA00004613"/>
    </source>
</evidence>
<reference evidence="4 5" key="1">
    <citation type="submission" date="2020-04" db="EMBL/GenBank/DDBJ databases">
        <title>Genome-Wide Identification of 5-Methylcytosine Sites in Bacterial Genomes By High-Throughput Sequencing of MspJI Restriction Fragments.</title>
        <authorList>
            <person name="Wu V."/>
        </authorList>
    </citation>
    <scope>NUCLEOTIDE SEQUENCE [LARGE SCALE GENOMIC DNA]</scope>
    <source>
        <strain evidence="4 5">CCAP 1403/13f</strain>
    </source>
</reference>
<dbReference type="RefSeq" id="WP_168696716.1">
    <property type="nucleotide sequence ID" value="NZ_CP051206.1"/>
</dbReference>
<protein>
    <submittedName>
        <fullName evidence="4">DUF4214 domain-containing protein</fullName>
    </submittedName>
</protein>
<dbReference type="Gene3D" id="1.10.3130.20">
    <property type="entry name" value="Phycobilisome linker domain"/>
    <property type="match status" value="1"/>
</dbReference>
<keyword evidence="2" id="KW-0964">Secreted</keyword>
<gene>
    <name evidence="4" type="ORF">HGD76_19215</name>
</gene>
<comment type="subcellular location">
    <subcellularLocation>
        <location evidence="1">Secreted</location>
    </subcellularLocation>
</comment>
<dbReference type="Gene3D" id="2.150.10.10">
    <property type="entry name" value="Serralysin-like metalloprotease, C-terminal"/>
    <property type="match status" value="3"/>
</dbReference>
<dbReference type="KEGG" id="dfs:HGD76_19215"/>
<dbReference type="InterPro" id="IPR025282">
    <property type="entry name" value="DUF4214"/>
</dbReference>
<proteinExistence type="predicted"/>
<organism evidence="4 5">
    <name type="scientific">Dolichospermum flos-aquae CCAP 1403/13F</name>
    <dbReference type="NCBI Taxonomy" id="315271"/>
    <lineage>
        <taxon>Bacteria</taxon>
        <taxon>Bacillati</taxon>
        <taxon>Cyanobacteriota</taxon>
        <taxon>Cyanophyceae</taxon>
        <taxon>Nostocales</taxon>
        <taxon>Aphanizomenonaceae</taxon>
        <taxon>Dolichospermum</taxon>
    </lineage>
</organism>
<dbReference type="PANTHER" id="PTHR38340">
    <property type="entry name" value="S-LAYER PROTEIN"/>
    <property type="match status" value="1"/>
</dbReference>
<name>A0A6H2C4U8_DOLFA</name>
<dbReference type="PROSITE" id="PS00330">
    <property type="entry name" value="HEMOLYSIN_CALCIUM"/>
    <property type="match status" value="2"/>
</dbReference>